<accession>A0AAE0PG17</accession>
<reference evidence="2" key="1">
    <citation type="journal article" date="2023" name="Mol. Phylogenet. Evol.">
        <title>Genome-scale phylogeny and comparative genomics of the fungal order Sordariales.</title>
        <authorList>
            <person name="Hensen N."/>
            <person name="Bonometti L."/>
            <person name="Westerberg I."/>
            <person name="Brannstrom I.O."/>
            <person name="Guillou S."/>
            <person name="Cros-Aarteil S."/>
            <person name="Calhoun S."/>
            <person name="Haridas S."/>
            <person name="Kuo A."/>
            <person name="Mondo S."/>
            <person name="Pangilinan J."/>
            <person name="Riley R."/>
            <person name="LaButti K."/>
            <person name="Andreopoulos B."/>
            <person name="Lipzen A."/>
            <person name="Chen C."/>
            <person name="Yan M."/>
            <person name="Daum C."/>
            <person name="Ng V."/>
            <person name="Clum A."/>
            <person name="Steindorff A."/>
            <person name="Ohm R.A."/>
            <person name="Martin F."/>
            <person name="Silar P."/>
            <person name="Natvig D.O."/>
            <person name="Lalanne C."/>
            <person name="Gautier V."/>
            <person name="Ament-Velasquez S.L."/>
            <person name="Kruys A."/>
            <person name="Hutchinson M.I."/>
            <person name="Powell A.J."/>
            <person name="Barry K."/>
            <person name="Miller A.N."/>
            <person name="Grigoriev I.V."/>
            <person name="Debuchy R."/>
            <person name="Gladieux P."/>
            <person name="Hiltunen Thoren M."/>
            <person name="Johannesson H."/>
        </authorList>
    </citation>
    <scope>NUCLEOTIDE SEQUENCE</scope>
    <source>
        <strain evidence="2">FGSC 1904</strain>
    </source>
</reference>
<evidence type="ECO:0000313" key="2">
    <source>
        <dbReference type="EMBL" id="KAK3399122.1"/>
    </source>
</evidence>
<dbReference type="Proteomes" id="UP001281003">
    <property type="component" value="Unassembled WGS sequence"/>
</dbReference>
<proteinExistence type="predicted"/>
<protein>
    <submittedName>
        <fullName evidence="2">Uncharacterized protein</fullName>
    </submittedName>
</protein>
<sequence>MSTAIAMAASPAPHDRPSYGSDVSASASTAAPASTSSPSAQRTAAVPPPPPPSSSNPNAPAPRSGSGSPRAVGATPAAHKSSPPSASRSAGGSAPRIIVKKEPGSPEAQQQQQPPPPPPPTARHRPSRLDLSKNTSTNNSVPGSARPLTARDTSGLGIKEVGIACLSPGFVTHDPLMKEQVHRSMSVKEQQKRIIESRLQQQSAGFKAPELPDREKDGGHFAAKTPGLARKRGPPPGLSIVAPSHEQFANERVIQSAPLGQSFPGRQNPHPLTRHLMNHSSNLASTSHIHHVPAKQTNNRLPPISDVFGQGLSGHPDSSGHALFASQSHSHGPLASPHHPPPPPPPQPQPPTSARPREYKSAEEAQQDLAAGRTELLPKYVHYNSSNSQHQPPTPPSPPNGPAHHHAPPPPTYLPSTHASSSQRGPPSHISNMTDASRSASNNTPGNNYGSSNMHSNTLPSSSAPKRRTRAEYEEGGTPPLGNGRAPQRRSGPFGEGRDSPETQRAKKEEFIRLCERAWDLFHS</sequence>
<dbReference type="EMBL" id="JAUTDP010000005">
    <property type="protein sequence ID" value="KAK3399122.1"/>
    <property type="molecule type" value="Genomic_DNA"/>
</dbReference>
<feature type="compositionally biased region" description="Low complexity" evidence="1">
    <location>
        <begin position="24"/>
        <end position="40"/>
    </location>
</feature>
<keyword evidence="3" id="KW-1185">Reference proteome</keyword>
<gene>
    <name evidence="2" type="ORF">B0T20DRAFT_351883</name>
</gene>
<dbReference type="AlphaFoldDB" id="A0AAE0PG17"/>
<feature type="compositionally biased region" description="Basic and acidic residues" evidence="1">
    <location>
        <begin position="496"/>
        <end position="509"/>
    </location>
</feature>
<name>A0AAE0PG17_SORBR</name>
<feature type="region of interest" description="Disordered" evidence="1">
    <location>
        <begin position="1"/>
        <end position="157"/>
    </location>
</feature>
<feature type="compositionally biased region" description="Low complexity" evidence="1">
    <location>
        <begin position="74"/>
        <end position="95"/>
    </location>
</feature>
<feature type="compositionally biased region" description="Polar residues" evidence="1">
    <location>
        <begin position="420"/>
        <end position="464"/>
    </location>
</feature>
<feature type="compositionally biased region" description="Pro residues" evidence="1">
    <location>
        <begin position="392"/>
        <end position="401"/>
    </location>
</feature>
<feature type="compositionally biased region" description="Polar residues" evidence="1">
    <location>
        <begin position="132"/>
        <end position="142"/>
    </location>
</feature>
<organism evidence="2 3">
    <name type="scientific">Sordaria brevicollis</name>
    <dbReference type="NCBI Taxonomy" id="83679"/>
    <lineage>
        <taxon>Eukaryota</taxon>
        <taxon>Fungi</taxon>
        <taxon>Dikarya</taxon>
        <taxon>Ascomycota</taxon>
        <taxon>Pezizomycotina</taxon>
        <taxon>Sordariomycetes</taxon>
        <taxon>Sordariomycetidae</taxon>
        <taxon>Sordariales</taxon>
        <taxon>Sordariaceae</taxon>
        <taxon>Sordaria</taxon>
    </lineage>
</organism>
<evidence type="ECO:0000313" key="3">
    <source>
        <dbReference type="Proteomes" id="UP001281003"/>
    </source>
</evidence>
<comment type="caution">
    <text evidence="2">The sequence shown here is derived from an EMBL/GenBank/DDBJ whole genome shotgun (WGS) entry which is preliminary data.</text>
</comment>
<feature type="region of interest" description="Disordered" evidence="1">
    <location>
        <begin position="383"/>
        <end position="509"/>
    </location>
</feature>
<feature type="compositionally biased region" description="Pro residues" evidence="1">
    <location>
        <begin position="338"/>
        <end position="353"/>
    </location>
</feature>
<feature type="region of interest" description="Disordered" evidence="1">
    <location>
        <begin position="296"/>
        <end position="368"/>
    </location>
</feature>
<evidence type="ECO:0000256" key="1">
    <source>
        <dbReference type="SAM" id="MobiDB-lite"/>
    </source>
</evidence>
<reference evidence="2" key="2">
    <citation type="submission" date="2023-07" db="EMBL/GenBank/DDBJ databases">
        <authorList>
            <consortium name="Lawrence Berkeley National Laboratory"/>
            <person name="Haridas S."/>
            <person name="Hensen N."/>
            <person name="Bonometti L."/>
            <person name="Westerberg I."/>
            <person name="Brannstrom I.O."/>
            <person name="Guillou S."/>
            <person name="Cros-Aarteil S."/>
            <person name="Calhoun S."/>
            <person name="Kuo A."/>
            <person name="Mondo S."/>
            <person name="Pangilinan J."/>
            <person name="Riley R."/>
            <person name="LaButti K."/>
            <person name="Andreopoulos B."/>
            <person name="Lipzen A."/>
            <person name="Chen C."/>
            <person name="Yanf M."/>
            <person name="Daum C."/>
            <person name="Ng V."/>
            <person name="Clum A."/>
            <person name="Steindorff A."/>
            <person name="Ohm R."/>
            <person name="Martin F."/>
            <person name="Silar P."/>
            <person name="Natvig D."/>
            <person name="Lalanne C."/>
            <person name="Gautier V."/>
            <person name="Ament-velasquez S.L."/>
            <person name="Kruys A."/>
            <person name="Hutchinson M.I."/>
            <person name="Powell A.J."/>
            <person name="Barry K."/>
            <person name="Miller A.N."/>
            <person name="Grigoriev I.V."/>
            <person name="Debuchy R."/>
            <person name="Gladieux P."/>
            <person name="Thoren M.H."/>
            <person name="Johannesson H."/>
        </authorList>
    </citation>
    <scope>NUCLEOTIDE SEQUENCE</scope>
    <source>
        <strain evidence="2">FGSC 1904</strain>
    </source>
</reference>